<organism evidence="1">
    <name type="scientific">Cryptomonas curvata</name>
    <dbReference type="NCBI Taxonomy" id="233186"/>
    <lineage>
        <taxon>Eukaryota</taxon>
        <taxon>Cryptophyceae</taxon>
        <taxon>Cryptomonadales</taxon>
        <taxon>Cryptomonadaceae</taxon>
        <taxon>Cryptomonas</taxon>
    </lineage>
</organism>
<dbReference type="EMBL" id="HBEZ01040147">
    <property type="protein sequence ID" value="CAD8644390.1"/>
    <property type="molecule type" value="Transcribed_RNA"/>
</dbReference>
<dbReference type="AlphaFoldDB" id="A0A7S0QR22"/>
<reference evidence="1" key="1">
    <citation type="submission" date="2021-01" db="EMBL/GenBank/DDBJ databases">
        <authorList>
            <person name="Corre E."/>
            <person name="Pelletier E."/>
            <person name="Niang G."/>
            <person name="Scheremetjew M."/>
            <person name="Finn R."/>
            <person name="Kale V."/>
            <person name="Holt S."/>
            <person name="Cochrane G."/>
            <person name="Meng A."/>
            <person name="Brown T."/>
            <person name="Cohen L."/>
        </authorList>
    </citation>
    <scope>NUCLEOTIDE SEQUENCE</scope>
    <source>
        <strain evidence="1">CCAP979/52</strain>
    </source>
</reference>
<name>A0A7S0QR22_9CRYP</name>
<gene>
    <name evidence="1" type="ORF">CCUR1050_LOCUS22075</name>
</gene>
<sequence>MAGHFLFMEDDFLVCPHALRALAYVTAKAHAYFPEGWSGIRVSYGLCGILLLDADVTAVADYLEQHQARRPPDHLLPEWIAGETPQARAFLQGRRNLGYRFNVLRHIGVTSSLREAHQVGFPGCYEELVFPVVFEAEAWRPQEPACLSDDLWPCKGAPGWPRAWPLHNVAAKGAQFLDAGAAHHRVAYVPPHEA</sequence>
<accession>A0A7S0QR22</accession>
<protein>
    <submittedName>
        <fullName evidence="1">Uncharacterized protein</fullName>
    </submittedName>
</protein>
<evidence type="ECO:0000313" key="1">
    <source>
        <dbReference type="EMBL" id="CAD8644390.1"/>
    </source>
</evidence>
<proteinExistence type="predicted"/>